<sequence>MLFIRFILLVLILLFFVIAFIGTTPLPLYSNKITNYNQNGKVEVSLWFIKVGTVSVTGENVTEVPTSYPVRINYAGCEEFRSVFRSMQAFAIGGTVFGFYAVLVSCLQCFCRLKVKLPLFMFLFLAMLCELCVIVIAGVAYGKEFCPSLATDGNLTTIIFKGAGYKLDSAFSLHVVALVGYTICLIITPFTQQLWCGKA</sequence>
<dbReference type="PANTHER" id="PTHR40741">
    <property type="entry name" value="AMASTIN-RELATED"/>
    <property type="match status" value="1"/>
</dbReference>
<feature type="transmembrane region" description="Helical" evidence="1">
    <location>
        <begin position="119"/>
        <end position="141"/>
    </location>
</feature>
<protein>
    <submittedName>
        <fullName evidence="2">Amastin-like protein, putative</fullName>
    </submittedName>
</protein>
<gene>
    <name evidence="2" type="ORF">LPMP_354250</name>
</gene>
<keyword evidence="3" id="KW-1185">Reference proteome</keyword>
<keyword evidence="1" id="KW-1133">Transmembrane helix</keyword>
<feature type="transmembrane region" description="Helical" evidence="1">
    <location>
        <begin position="7"/>
        <end position="29"/>
    </location>
</feature>
<evidence type="ECO:0000313" key="3">
    <source>
        <dbReference type="Proteomes" id="UP000063063"/>
    </source>
</evidence>
<dbReference type="VEuPathDB" id="TriTrypDB:LPMP_354250"/>
<dbReference type="AlphaFoldDB" id="A0A088S2C8"/>
<dbReference type="KEGG" id="lpan:LPMP_354250"/>
<dbReference type="eggNOG" id="ENOG502SMJ0">
    <property type="taxonomic scope" value="Eukaryota"/>
</dbReference>
<dbReference type="Proteomes" id="UP000063063">
    <property type="component" value="Chromosome 35"/>
</dbReference>
<evidence type="ECO:0000256" key="1">
    <source>
        <dbReference type="SAM" id="Phobius"/>
    </source>
</evidence>
<feature type="transmembrane region" description="Helical" evidence="1">
    <location>
        <begin position="171"/>
        <end position="190"/>
    </location>
</feature>
<feature type="transmembrane region" description="Helical" evidence="1">
    <location>
        <begin position="89"/>
        <end position="107"/>
    </location>
</feature>
<organism evidence="2 3">
    <name type="scientific">Leishmania panamensis</name>
    <dbReference type="NCBI Taxonomy" id="5679"/>
    <lineage>
        <taxon>Eukaryota</taxon>
        <taxon>Discoba</taxon>
        <taxon>Euglenozoa</taxon>
        <taxon>Kinetoplastea</taxon>
        <taxon>Metakinetoplastina</taxon>
        <taxon>Trypanosomatida</taxon>
        <taxon>Trypanosomatidae</taxon>
        <taxon>Leishmaniinae</taxon>
        <taxon>Leishmania</taxon>
        <taxon>Leishmania guyanensis species complex</taxon>
    </lineage>
</organism>
<keyword evidence="1" id="KW-0812">Transmembrane</keyword>
<dbReference type="OrthoDB" id="272410at2759"/>
<dbReference type="Pfam" id="PF07344">
    <property type="entry name" value="Amastin"/>
    <property type="match status" value="1"/>
</dbReference>
<proteinExistence type="predicted"/>
<name>A0A088S2C8_LEIPA</name>
<dbReference type="RefSeq" id="XP_010703358.1">
    <property type="nucleotide sequence ID" value="XM_010705056.1"/>
</dbReference>
<dbReference type="VEuPathDB" id="TriTrypDB:LPAL13_350050600"/>
<evidence type="ECO:0000313" key="2">
    <source>
        <dbReference type="EMBL" id="AIO02558.1"/>
    </source>
</evidence>
<dbReference type="GeneID" id="22579453"/>
<dbReference type="EMBL" id="CP009404">
    <property type="protein sequence ID" value="AIO02558.1"/>
    <property type="molecule type" value="Genomic_DNA"/>
</dbReference>
<dbReference type="PANTHER" id="PTHR40741:SF1">
    <property type="entry name" value="AMASTIN"/>
    <property type="match status" value="1"/>
</dbReference>
<dbReference type="InterPro" id="IPR009944">
    <property type="entry name" value="Amastin"/>
</dbReference>
<accession>A0A088S2C8</accession>
<reference evidence="2 3" key="1">
    <citation type="journal article" date="2015" name="Sci. Rep.">
        <title>The genome of Leishmania panamensis: insights into genomics of the L. (Viannia) subgenus.</title>
        <authorList>
            <person name="Llanes A."/>
            <person name="Restrepo C.M."/>
            <person name="Vecchio G.D."/>
            <person name="Anguizola F.J."/>
            <person name="Lleonart R."/>
        </authorList>
    </citation>
    <scope>NUCLEOTIDE SEQUENCE [LARGE SCALE GENOMIC DNA]</scope>
    <source>
        <strain evidence="2 3">MHOM/PA/94/PSC-1</strain>
    </source>
</reference>
<keyword evidence="1" id="KW-0472">Membrane</keyword>